<dbReference type="PROSITE" id="PS50005">
    <property type="entry name" value="TPR"/>
    <property type="match status" value="1"/>
</dbReference>
<dbReference type="AlphaFoldDB" id="A0A3B0Y897"/>
<protein>
    <submittedName>
        <fullName evidence="1">Protein translocase subunit SecA</fullName>
    </submittedName>
</protein>
<dbReference type="Gene3D" id="3.10.450.50">
    <property type="match status" value="1"/>
</dbReference>
<dbReference type="SUPFAM" id="SSF48452">
    <property type="entry name" value="TPR-like"/>
    <property type="match status" value="1"/>
</dbReference>
<proteinExistence type="predicted"/>
<dbReference type="InterPro" id="IPR019734">
    <property type="entry name" value="TPR_rpt"/>
</dbReference>
<dbReference type="InterPro" id="IPR011990">
    <property type="entry name" value="TPR-like_helical_dom_sf"/>
</dbReference>
<dbReference type="Gene3D" id="1.25.40.10">
    <property type="entry name" value="Tetratricopeptide repeat domain"/>
    <property type="match status" value="1"/>
</dbReference>
<gene>
    <name evidence="1" type="ORF">MNBD_GAMMA10-3126</name>
</gene>
<accession>A0A3B0Y897</accession>
<reference evidence="1" key="1">
    <citation type="submission" date="2018-06" db="EMBL/GenBank/DDBJ databases">
        <authorList>
            <person name="Zhirakovskaya E."/>
        </authorList>
    </citation>
    <scope>NUCLEOTIDE SEQUENCE</scope>
</reference>
<dbReference type="InterPro" id="IPR004027">
    <property type="entry name" value="SEC_C_motif"/>
</dbReference>
<organism evidence="1">
    <name type="scientific">hydrothermal vent metagenome</name>
    <dbReference type="NCBI Taxonomy" id="652676"/>
    <lineage>
        <taxon>unclassified sequences</taxon>
        <taxon>metagenomes</taxon>
        <taxon>ecological metagenomes</taxon>
    </lineage>
</organism>
<dbReference type="SUPFAM" id="SSF103642">
    <property type="entry name" value="Sec-C motif"/>
    <property type="match status" value="1"/>
</dbReference>
<name>A0A3B0Y897_9ZZZZ</name>
<evidence type="ECO:0000313" key="1">
    <source>
        <dbReference type="EMBL" id="VAW70389.1"/>
    </source>
</evidence>
<sequence>MYSEFENELSPELFQQMKLVLLVSSRLILSGVSSDEFLQWAQHSLYTLAPDLFEGFDTEDIDKVAWLTALNLWNVAPQPGNHFKPLARAMPSRNTPCPCGSGLKYKQCCIHMPALQPFPSDIYWPVMAETMSKKQINALVKSHEIPPMGLAMIADYYADNADYSQIVKMLNPLFEGTASHLNHKHKGLLGTLYDSYEVHYKTDKKKKDLLERMSHHKNSVIRSEAWQYIAITQQEQGNDQNALHALTQAMRANPDNHEHALLELVLLVHSNRIEHAKQRASFWLHKLAHYEKQRPELIRQLRLAQTDPRAAVSSQNRVEQNSDDPHLAQLLEWIEAGKNTPIEQYSICNVDTQEEEEEFILDLQAHLLGLDLYEEEVDRIIDGVKQGKPLPETFIELYPDSKNNPLSTQNTLSDNNPMHNAITLLAPQDIRTLEMQWYGISPLEKPFSVQYEAPGGEEAWHDSADIQWLYFLKEHPQAINSLDILDDITTLIYMCPSNETFQDTMNHMKPLVERAERIIRQARIPANKTLPWIMQENRTALRLLVHNINLCTANGNQEGMVEKTQHHLRLNPEDNHGYRGMLINLYLQRGENQQALALARAYPEDILADILFGQVLAQYRLGDMLGAKAALKAANNELPLIAKYLLQATAKEPKISEYGITQGGKDQAWLYRNEMRESWLQTNGCMAWLKKRV</sequence>
<dbReference type="EMBL" id="UOFJ01000518">
    <property type="protein sequence ID" value="VAW70389.1"/>
    <property type="molecule type" value="Genomic_DNA"/>
</dbReference>
<dbReference type="Pfam" id="PF02810">
    <property type="entry name" value="SEC-C"/>
    <property type="match status" value="1"/>
</dbReference>